<dbReference type="CDD" id="cd01887">
    <property type="entry name" value="IF2_eIF5B"/>
    <property type="match status" value="1"/>
</dbReference>
<evidence type="ECO:0000256" key="4">
    <source>
        <dbReference type="ARBA" id="ARBA00022917"/>
    </source>
</evidence>
<dbReference type="InterPro" id="IPR023115">
    <property type="entry name" value="TIF_IF2_dom3"/>
</dbReference>
<dbReference type="InterPro" id="IPR009000">
    <property type="entry name" value="Transl_B-barrel_sf"/>
</dbReference>
<dbReference type="SUPFAM" id="SSF50447">
    <property type="entry name" value="Translation proteins"/>
    <property type="match status" value="2"/>
</dbReference>
<keyword evidence="3" id="KW-0547">Nucleotide-binding</keyword>
<dbReference type="InterPro" id="IPR036925">
    <property type="entry name" value="TIF_IF2_dom3_sf"/>
</dbReference>
<dbReference type="FunFam" id="3.40.50.10050:FF:000001">
    <property type="entry name" value="Translation initiation factor IF-2"/>
    <property type="match status" value="1"/>
</dbReference>
<name>A0A1G1ZND0_9BACT</name>
<dbReference type="PANTHER" id="PTHR43381:SF5">
    <property type="entry name" value="TR-TYPE G DOMAIN-CONTAINING PROTEIN"/>
    <property type="match status" value="1"/>
</dbReference>
<gene>
    <name evidence="7" type="ORF">A3A16_02495</name>
</gene>
<dbReference type="NCBIfam" id="TIGR00231">
    <property type="entry name" value="small_GTP"/>
    <property type="match status" value="1"/>
</dbReference>
<dbReference type="InterPro" id="IPR027417">
    <property type="entry name" value="P-loop_NTPase"/>
</dbReference>
<reference evidence="7 8" key="1">
    <citation type="journal article" date="2016" name="Nat. Commun.">
        <title>Thousands of microbial genomes shed light on interconnected biogeochemical processes in an aquifer system.</title>
        <authorList>
            <person name="Anantharaman K."/>
            <person name="Brown C.T."/>
            <person name="Hug L.A."/>
            <person name="Sharon I."/>
            <person name="Castelle C.J."/>
            <person name="Probst A.J."/>
            <person name="Thomas B.C."/>
            <person name="Singh A."/>
            <person name="Wilkins M.J."/>
            <person name="Karaoz U."/>
            <person name="Brodie E.L."/>
            <person name="Williams K.H."/>
            <person name="Hubbard S.S."/>
            <person name="Banfield J.F."/>
        </authorList>
    </citation>
    <scope>NUCLEOTIDE SEQUENCE [LARGE SCALE GENOMIC DNA]</scope>
</reference>
<dbReference type="Proteomes" id="UP000177942">
    <property type="component" value="Unassembled WGS sequence"/>
</dbReference>
<comment type="similarity">
    <text evidence="1">Belongs to the TRAFAC class translation factor GTPase superfamily. Classic translation factor GTPase family. IF-2 subfamily.</text>
</comment>
<dbReference type="InterPro" id="IPR015760">
    <property type="entry name" value="TIF_IF2"/>
</dbReference>
<dbReference type="AlphaFoldDB" id="A0A1G1ZND0"/>
<keyword evidence="5" id="KW-0342">GTP-binding</keyword>
<evidence type="ECO:0000256" key="3">
    <source>
        <dbReference type="ARBA" id="ARBA00022741"/>
    </source>
</evidence>
<accession>A0A1G1ZND0</accession>
<dbReference type="SUPFAM" id="SSF52540">
    <property type="entry name" value="P-loop containing nucleoside triphosphate hydrolases"/>
    <property type="match status" value="1"/>
</dbReference>
<dbReference type="Gene3D" id="3.40.50.300">
    <property type="entry name" value="P-loop containing nucleotide triphosphate hydrolases"/>
    <property type="match status" value="2"/>
</dbReference>
<dbReference type="EMBL" id="MHJJ01000004">
    <property type="protein sequence ID" value="OGY66153.1"/>
    <property type="molecule type" value="Genomic_DNA"/>
</dbReference>
<organism evidence="7 8">
    <name type="scientific">Candidatus Harrisonbacteria bacterium RIFCSPLOWO2_01_FULL_44_18</name>
    <dbReference type="NCBI Taxonomy" id="1798407"/>
    <lineage>
        <taxon>Bacteria</taxon>
        <taxon>Candidatus Harrisoniibacteriota</taxon>
    </lineage>
</organism>
<feature type="domain" description="Tr-type G" evidence="6">
    <location>
        <begin position="10"/>
        <end position="224"/>
    </location>
</feature>
<dbReference type="STRING" id="1798407.A3A16_02495"/>
<dbReference type="SUPFAM" id="SSF52156">
    <property type="entry name" value="Initiation factor IF2/eIF5b, domain 3"/>
    <property type="match status" value="1"/>
</dbReference>
<dbReference type="Pfam" id="PF00009">
    <property type="entry name" value="GTP_EFTU"/>
    <property type="match status" value="1"/>
</dbReference>
<dbReference type="Pfam" id="PF11987">
    <property type="entry name" value="IF-2"/>
    <property type="match status" value="1"/>
</dbReference>
<dbReference type="GO" id="GO:0003924">
    <property type="term" value="F:GTPase activity"/>
    <property type="evidence" value="ECO:0007669"/>
    <property type="project" value="InterPro"/>
</dbReference>
<dbReference type="PROSITE" id="PS51722">
    <property type="entry name" value="G_TR_2"/>
    <property type="match status" value="1"/>
</dbReference>
<evidence type="ECO:0000313" key="8">
    <source>
        <dbReference type="Proteomes" id="UP000177942"/>
    </source>
</evidence>
<protein>
    <recommendedName>
        <fullName evidence="6">Tr-type G domain-containing protein</fullName>
    </recommendedName>
</protein>
<dbReference type="GO" id="GO:0005525">
    <property type="term" value="F:GTP binding"/>
    <property type="evidence" value="ECO:0007669"/>
    <property type="project" value="UniProtKB-KW"/>
</dbReference>
<dbReference type="Pfam" id="PF22042">
    <property type="entry name" value="EF-G_D2"/>
    <property type="match status" value="1"/>
</dbReference>
<dbReference type="Gene3D" id="3.40.50.10050">
    <property type="entry name" value="Translation initiation factor IF- 2, domain 3"/>
    <property type="match status" value="1"/>
</dbReference>
<dbReference type="PANTHER" id="PTHR43381">
    <property type="entry name" value="TRANSLATION INITIATION FACTOR IF-2-RELATED"/>
    <property type="match status" value="1"/>
</dbReference>
<dbReference type="InterPro" id="IPR005225">
    <property type="entry name" value="Small_GTP-bd"/>
</dbReference>
<dbReference type="PRINTS" id="PR00315">
    <property type="entry name" value="ELONGATNFCT"/>
</dbReference>
<comment type="caution">
    <text evidence="7">The sequence shown here is derived from an EMBL/GenBank/DDBJ whole genome shotgun (WGS) entry which is preliminary data.</text>
</comment>
<keyword evidence="4" id="KW-0648">Protein biosynthesis</keyword>
<evidence type="ECO:0000256" key="2">
    <source>
        <dbReference type="ARBA" id="ARBA00022540"/>
    </source>
</evidence>
<dbReference type="GO" id="GO:0005737">
    <property type="term" value="C:cytoplasm"/>
    <property type="evidence" value="ECO:0007669"/>
    <property type="project" value="TreeGrafter"/>
</dbReference>
<dbReference type="InterPro" id="IPR053905">
    <property type="entry name" value="EF-G-like_DII"/>
</dbReference>
<dbReference type="Gene3D" id="2.40.30.10">
    <property type="entry name" value="Translation factors"/>
    <property type="match status" value="2"/>
</dbReference>
<evidence type="ECO:0000259" key="6">
    <source>
        <dbReference type="PROSITE" id="PS51722"/>
    </source>
</evidence>
<dbReference type="GO" id="GO:0003743">
    <property type="term" value="F:translation initiation factor activity"/>
    <property type="evidence" value="ECO:0007669"/>
    <property type="project" value="UniProtKB-KW"/>
</dbReference>
<proteinExistence type="inferred from homology"/>
<sequence>MANDNSKNLKRPPVVVVMGHVDHGKTTLLDYVRKTAIAAKEAGGITQSIGAYEIIHSPSESRTNADSPPHQNLVWGQAQTDAEKIQRNSTSSQRNSAESDFATGHKITFIDTPGHEAFSKMRARGAKIADIAILIVAADDGVKPQTKEALKIIQEAKISFVVAINKIDKPNADIDRVKNELTQAGILLEGYGGNVSWQAISAKTGQGINELLDLILLTADVENLTFNPRNQARGFILEAKLESRRGITAAAIIKDGALELGDDIASGKATGKIKILENFLGKKIEKATPSAPVLIVGFESLPKVGEEFIAGQLNGKTTPEIIKERAVKPATTAAKTDLSIFRIILKADVSGSLEALSGVMKHIPRPSNAEIEIIEESVGDISDGDVKSATATKATIVGFKVRVAKAAENLAKSQSVKIIQSDIIYDLIKALERELSLLSKTVILGDLEVLAIFGKPQTGTIKKGLASKGSRRQIFGGKVISGEIRNNTILEIIRKDKPIGQGKIINLQKTRQDAQKVEAGNECGILFESEVTVTVGDHLLLK</sequence>
<evidence type="ECO:0000256" key="5">
    <source>
        <dbReference type="ARBA" id="ARBA00023134"/>
    </source>
</evidence>
<dbReference type="InterPro" id="IPR000795">
    <property type="entry name" value="T_Tr_GTP-bd_dom"/>
</dbReference>
<evidence type="ECO:0000313" key="7">
    <source>
        <dbReference type="EMBL" id="OGY66153.1"/>
    </source>
</evidence>
<keyword evidence="2" id="KW-0396">Initiation factor</keyword>
<evidence type="ECO:0000256" key="1">
    <source>
        <dbReference type="ARBA" id="ARBA00007733"/>
    </source>
</evidence>